<organism evidence="1 2">
    <name type="scientific">Streptomyces bottropensis ATCC 25435</name>
    <dbReference type="NCBI Taxonomy" id="1054862"/>
    <lineage>
        <taxon>Bacteria</taxon>
        <taxon>Bacillati</taxon>
        <taxon>Actinomycetota</taxon>
        <taxon>Actinomycetes</taxon>
        <taxon>Kitasatosporales</taxon>
        <taxon>Streptomycetaceae</taxon>
        <taxon>Streptomyces</taxon>
    </lineage>
</organism>
<reference evidence="2" key="1">
    <citation type="journal article" date="2013" name="Genome Announc.">
        <title>Draft Genome Sequence of Streptomyces bottropensis ATCC 25435, a Bottromycin-Producing Actinomycete.</title>
        <authorList>
            <person name="Zhang H."/>
            <person name="Zhou W."/>
            <person name="Zhuang Y."/>
            <person name="Liang X."/>
            <person name="Liu T."/>
        </authorList>
    </citation>
    <scope>NUCLEOTIDE SEQUENCE [LARGE SCALE GENOMIC DNA]</scope>
    <source>
        <strain evidence="2">ATCC 25435</strain>
    </source>
</reference>
<protein>
    <submittedName>
        <fullName evidence="1">Uncharacterized protein</fullName>
    </submittedName>
</protein>
<gene>
    <name evidence="1" type="ORF">SBD_7887</name>
</gene>
<dbReference type="EMBL" id="KB405097">
    <property type="protein sequence ID" value="EMF51170.1"/>
    <property type="molecule type" value="Genomic_DNA"/>
</dbReference>
<dbReference type="AlphaFoldDB" id="M3FEC7"/>
<name>M3FEC7_9ACTN</name>
<evidence type="ECO:0000313" key="1">
    <source>
        <dbReference type="EMBL" id="EMF51170.1"/>
    </source>
</evidence>
<dbReference type="Proteomes" id="UP000030760">
    <property type="component" value="Unassembled WGS sequence"/>
</dbReference>
<sequence>MGGAGGAGDSKVAWTLHYMRMHIVTPHNRPARHRIPSPHPRPM</sequence>
<accession>M3FEC7</accession>
<proteinExistence type="predicted"/>
<evidence type="ECO:0000313" key="2">
    <source>
        <dbReference type="Proteomes" id="UP000030760"/>
    </source>
</evidence>